<dbReference type="GO" id="GO:0061710">
    <property type="term" value="F:L-threonylcarbamoyladenylate synthase"/>
    <property type="evidence" value="ECO:0007669"/>
    <property type="project" value="UniProtKB-EC"/>
</dbReference>
<dbReference type="InterPro" id="IPR017945">
    <property type="entry name" value="DHBP_synth_RibB-like_a/b_dom"/>
</dbReference>
<feature type="binding site" evidence="14">
    <location>
        <position position="57"/>
    </location>
    <ligand>
        <name>ATP</name>
        <dbReference type="ChEBI" id="CHEBI:30616"/>
    </ligand>
</feature>
<keyword evidence="10 13" id="KW-0067">ATP-binding</keyword>
<proteinExistence type="inferred from homology"/>
<dbReference type="STRING" id="411467.BACCAP_03892"/>
<evidence type="ECO:0000256" key="10">
    <source>
        <dbReference type="ARBA" id="ARBA00022840"/>
    </source>
</evidence>
<protein>
    <recommendedName>
        <fullName evidence="4 13">Threonylcarbamoyl-AMP synthase</fullName>
        <shortName evidence="13">TC-AMP synthase</shortName>
        <ecNumber evidence="3 13">2.7.7.87</ecNumber>
    </recommendedName>
    <alternativeName>
        <fullName evidence="11 13">L-threonylcarbamoyladenylate synthase</fullName>
    </alternativeName>
</protein>
<organism evidence="16 17">
    <name type="scientific">Pseudoflavonifractor capillosus ATCC 29799</name>
    <dbReference type="NCBI Taxonomy" id="411467"/>
    <lineage>
        <taxon>Bacteria</taxon>
        <taxon>Bacillati</taxon>
        <taxon>Bacillota</taxon>
        <taxon>Clostridia</taxon>
        <taxon>Eubacteriales</taxon>
        <taxon>Oscillospiraceae</taxon>
        <taxon>Pseudoflavonifractor</taxon>
    </lineage>
</organism>
<feature type="binding site" evidence="14">
    <location>
        <position position="112"/>
    </location>
    <ligand>
        <name>ATP</name>
        <dbReference type="ChEBI" id="CHEBI:30616"/>
    </ligand>
</feature>
<dbReference type="SUPFAM" id="SSF55821">
    <property type="entry name" value="YrdC/RibB"/>
    <property type="match status" value="1"/>
</dbReference>
<dbReference type="Gene3D" id="3.90.870.10">
    <property type="entry name" value="DHBP synthase"/>
    <property type="match status" value="1"/>
</dbReference>
<keyword evidence="5 13" id="KW-0963">Cytoplasm</keyword>
<evidence type="ECO:0000256" key="4">
    <source>
        <dbReference type="ARBA" id="ARBA00015492"/>
    </source>
</evidence>
<feature type="binding site" evidence="14">
    <location>
        <position position="30"/>
    </location>
    <ligand>
        <name>L-threonine</name>
        <dbReference type="ChEBI" id="CHEBI:57926"/>
    </ligand>
</feature>
<dbReference type="Pfam" id="PF03481">
    <property type="entry name" value="Sua5_C"/>
    <property type="match status" value="1"/>
</dbReference>
<evidence type="ECO:0000256" key="3">
    <source>
        <dbReference type="ARBA" id="ARBA00012584"/>
    </source>
</evidence>
<evidence type="ECO:0000256" key="14">
    <source>
        <dbReference type="PIRSR" id="PIRSR004930-1"/>
    </source>
</evidence>
<keyword evidence="8 13" id="KW-0548">Nucleotidyltransferase</keyword>
<feature type="binding site" evidence="14">
    <location>
        <position position="232"/>
    </location>
    <ligand>
        <name>ATP</name>
        <dbReference type="ChEBI" id="CHEBI:30616"/>
    </ligand>
</feature>
<comment type="subcellular location">
    <subcellularLocation>
        <location evidence="1 13">Cytoplasm</location>
    </subcellularLocation>
</comment>
<dbReference type="Proteomes" id="UP000003639">
    <property type="component" value="Unassembled WGS sequence"/>
</dbReference>
<accession>A6P084</accession>
<evidence type="ECO:0000256" key="6">
    <source>
        <dbReference type="ARBA" id="ARBA00022679"/>
    </source>
</evidence>
<keyword evidence="7 13" id="KW-0819">tRNA processing</keyword>
<dbReference type="PROSITE" id="PS51163">
    <property type="entry name" value="YRDC"/>
    <property type="match status" value="1"/>
</dbReference>
<dbReference type="GO" id="GO:0003725">
    <property type="term" value="F:double-stranded RNA binding"/>
    <property type="evidence" value="ECO:0007669"/>
    <property type="project" value="UniProtKB-UniRule"/>
</dbReference>
<dbReference type="GO" id="GO:0005524">
    <property type="term" value="F:ATP binding"/>
    <property type="evidence" value="ECO:0007669"/>
    <property type="project" value="UniProtKB-UniRule"/>
</dbReference>
<reference evidence="16 17" key="2">
    <citation type="submission" date="2007-06" db="EMBL/GenBank/DDBJ databases">
        <title>Draft genome sequence of Pseudoflavonifractor capillosus ATCC 29799.</title>
        <authorList>
            <person name="Sudarsanam P."/>
            <person name="Ley R."/>
            <person name="Guruge J."/>
            <person name="Turnbaugh P.J."/>
            <person name="Mahowald M."/>
            <person name="Liep D."/>
            <person name="Gordon J."/>
        </authorList>
    </citation>
    <scope>NUCLEOTIDE SEQUENCE [LARGE SCALE GENOMIC DNA]</scope>
    <source>
        <strain evidence="16 17">ATCC 29799</strain>
    </source>
</reference>
<dbReference type="FunFam" id="3.90.870.10:FF:000009">
    <property type="entry name" value="Threonylcarbamoyl-AMP synthase, putative"/>
    <property type="match status" value="1"/>
</dbReference>
<evidence type="ECO:0000313" key="17">
    <source>
        <dbReference type="Proteomes" id="UP000003639"/>
    </source>
</evidence>
<feature type="binding site" evidence="14">
    <location>
        <position position="138"/>
    </location>
    <ligand>
        <name>ATP</name>
        <dbReference type="ChEBI" id="CHEBI:30616"/>
    </ligand>
</feature>
<feature type="binding site" evidence="14">
    <location>
        <position position="190"/>
    </location>
    <ligand>
        <name>ATP</name>
        <dbReference type="ChEBI" id="CHEBI:30616"/>
    </ligand>
</feature>
<dbReference type="Pfam" id="PF01300">
    <property type="entry name" value="Sua5_yciO_yrdC"/>
    <property type="match status" value="1"/>
</dbReference>
<dbReference type="InterPro" id="IPR038385">
    <property type="entry name" value="Sua5/YwlC_C"/>
</dbReference>
<dbReference type="Gene3D" id="3.40.50.11030">
    <property type="entry name" value="Threonylcarbamoyl-AMP synthase, C-terminal domain"/>
    <property type="match status" value="1"/>
</dbReference>
<comment type="catalytic activity">
    <reaction evidence="12 13">
        <text>L-threonine + hydrogencarbonate + ATP = L-threonylcarbamoyladenylate + diphosphate + H2O</text>
        <dbReference type="Rhea" id="RHEA:36407"/>
        <dbReference type="ChEBI" id="CHEBI:15377"/>
        <dbReference type="ChEBI" id="CHEBI:17544"/>
        <dbReference type="ChEBI" id="CHEBI:30616"/>
        <dbReference type="ChEBI" id="CHEBI:33019"/>
        <dbReference type="ChEBI" id="CHEBI:57926"/>
        <dbReference type="ChEBI" id="CHEBI:73682"/>
        <dbReference type="EC" id="2.7.7.87"/>
    </reaction>
</comment>
<feature type="binding site" evidence="14">
    <location>
        <position position="62"/>
    </location>
    <ligand>
        <name>L-threonine</name>
        <dbReference type="ChEBI" id="CHEBI:57926"/>
    </ligand>
</feature>
<evidence type="ECO:0000256" key="8">
    <source>
        <dbReference type="ARBA" id="ARBA00022695"/>
    </source>
</evidence>
<feature type="binding site" evidence="14">
    <location>
        <position position="176"/>
    </location>
    <ligand>
        <name>L-threonine</name>
        <dbReference type="ChEBI" id="CHEBI:57926"/>
    </ligand>
</feature>
<dbReference type="OrthoDB" id="9814580at2"/>
<evidence type="ECO:0000256" key="5">
    <source>
        <dbReference type="ARBA" id="ARBA00022490"/>
    </source>
</evidence>
<dbReference type="PANTHER" id="PTHR17490:SF16">
    <property type="entry name" value="THREONYLCARBAMOYL-AMP SYNTHASE"/>
    <property type="match status" value="1"/>
</dbReference>
<feature type="binding site" evidence="14">
    <location>
        <position position="136"/>
    </location>
    <ligand>
        <name>L-threonine</name>
        <dbReference type="ChEBI" id="CHEBI:57926"/>
    </ligand>
</feature>
<gene>
    <name evidence="16" type="ORF">BACCAP_03892</name>
</gene>
<dbReference type="GO" id="GO:0000049">
    <property type="term" value="F:tRNA binding"/>
    <property type="evidence" value="ECO:0007669"/>
    <property type="project" value="TreeGrafter"/>
</dbReference>
<dbReference type="NCBIfam" id="TIGR00057">
    <property type="entry name" value="L-threonylcarbamoyladenylate synthase"/>
    <property type="match status" value="1"/>
</dbReference>
<dbReference type="AlphaFoldDB" id="A6P084"/>
<comment type="caution">
    <text evidence="16">The sequence shown here is derived from an EMBL/GenBank/DDBJ whole genome shotgun (WGS) entry which is preliminary data.</text>
</comment>
<evidence type="ECO:0000256" key="11">
    <source>
        <dbReference type="ARBA" id="ARBA00029774"/>
    </source>
</evidence>
<dbReference type="RefSeq" id="WP_006574380.1">
    <property type="nucleotide sequence ID" value="NZ_AAXG02000041.1"/>
</dbReference>
<evidence type="ECO:0000256" key="1">
    <source>
        <dbReference type="ARBA" id="ARBA00004496"/>
    </source>
</evidence>
<evidence type="ECO:0000313" key="16">
    <source>
        <dbReference type="EMBL" id="EDM98234.1"/>
    </source>
</evidence>
<feature type="binding site" evidence="14">
    <location>
        <position position="116"/>
    </location>
    <ligand>
        <name>L-threonine</name>
        <dbReference type="ChEBI" id="CHEBI:57926"/>
    </ligand>
</feature>
<dbReference type="InterPro" id="IPR006070">
    <property type="entry name" value="Sua5-like_dom"/>
</dbReference>
<feature type="domain" description="YrdC-like" evidence="15">
    <location>
        <begin position="8"/>
        <end position="194"/>
    </location>
</feature>
<sequence>MITQRLTAQDIQEAAEILKRGGLLGIPTETVYGLGASGLDPEAVAHIFAAKGRPQDNPLILHVPSADWLERYCEDIPDAAYALAERFWPGPMTMILRRKPIVPDAVTAGLDTVGMRCPDHGVTRAIIAAAGVPVAAPSGNTSGRPSPTSAADMLEDMDGKIDGIVDGGPCTVGVESTIIDLTLTPPRLLRPGGVTLEQLRDALGEVDVDQAVTRLMGKDEHPRAPGMKYRHYAPEAPVTVVKGPADKTAAYIRDHLGPKSGVICFDEFAGDFSGYPVETMGPAADKEEQARRVFDALRYFDSTDVEEIWSQCPDDGGIGLAVSNRLNKAAGFHIVDLNENS</sequence>
<dbReference type="InterPro" id="IPR005145">
    <property type="entry name" value="Sua5_C"/>
</dbReference>
<dbReference type="eggNOG" id="COG0237">
    <property type="taxonomic scope" value="Bacteria"/>
</dbReference>
<keyword evidence="9 13" id="KW-0547">Nucleotide-binding</keyword>
<reference evidence="16 17" key="1">
    <citation type="submission" date="2007-04" db="EMBL/GenBank/DDBJ databases">
        <authorList>
            <person name="Fulton L."/>
            <person name="Clifton S."/>
            <person name="Fulton B."/>
            <person name="Xu J."/>
            <person name="Minx P."/>
            <person name="Pepin K.H."/>
            <person name="Johnson M."/>
            <person name="Thiruvilangam P."/>
            <person name="Bhonagiri V."/>
            <person name="Nash W.E."/>
            <person name="Mardis E.R."/>
            <person name="Wilson R.K."/>
        </authorList>
    </citation>
    <scope>NUCLEOTIDE SEQUENCE [LARGE SCALE GENOMIC DNA]</scope>
    <source>
        <strain evidence="16 17">ATCC 29799</strain>
    </source>
</reference>
<evidence type="ECO:0000256" key="13">
    <source>
        <dbReference type="PIRNR" id="PIRNR004930"/>
    </source>
</evidence>
<evidence type="ECO:0000256" key="7">
    <source>
        <dbReference type="ARBA" id="ARBA00022694"/>
    </source>
</evidence>
<dbReference type="eggNOG" id="COG0009">
    <property type="taxonomic scope" value="Bacteria"/>
</dbReference>
<dbReference type="GO" id="GO:0005737">
    <property type="term" value="C:cytoplasm"/>
    <property type="evidence" value="ECO:0007669"/>
    <property type="project" value="UniProtKB-SubCell"/>
</dbReference>
<evidence type="ECO:0000256" key="2">
    <source>
        <dbReference type="ARBA" id="ARBA00007663"/>
    </source>
</evidence>
<dbReference type="InterPro" id="IPR010923">
    <property type="entry name" value="T(6)A37_SUA5"/>
</dbReference>
<dbReference type="GO" id="GO:0008033">
    <property type="term" value="P:tRNA processing"/>
    <property type="evidence" value="ECO:0007669"/>
    <property type="project" value="UniProtKB-KW"/>
</dbReference>
<evidence type="ECO:0000259" key="15">
    <source>
        <dbReference type="PROSITE" id="PS51163"/>
    </source>
</evidence>
<dbReference type="PANTHER" id="PTHR17490">
    <property type="entry name" value="SUA5"/>
    <property type="match status" value="1"/>
</dbReference>
<dbReference type="PIRSF" id="PIRSF004930">
    <property type="entry name" value="Tln_factor_SUA5"/>
    <property type="match status" value="1"/>
</dbReference>
<dbReference type="EC" id="2.7.7.87" evidence="3 13"/>
<keyword evidence="17" id="KW-1185">Reference proteome</keyword>
<evidence type="ECO:0000256" key="12">
    <source>
        <dbReference type="ARBA" id="ARBA00048366"/>
    </source>
</evidence>
<feature type="binding site" evidence="14">
    <location>
        <position position="146"/>
    </location>
    <ligand>
        <name>ATP</name>
        <dbReference type="ChEBI" id="CHEBI:30616"/>
    </ligand>
</feature>
<comment type="similarity">
    <text evidence="2 13">Belongs to the SUA5 family.</text>
</comment>
<name>A6P084_9FIRM</name>
<keyword evidence="6 13" id="KW-0808">Transferase</keyword>
<dbReference type="InterPro" id="IPR050156">
    <property type="entry name" value="TC-AMP_synthase_SUA5"/>
</dbReference>
<feature type="binding site" evidence="14">
    <location>
        <position position="53"/>
    </location>
    <ligand>
        <name>ATP</name>
        <dbReference type="ChEBI" id="CHEBI:30616"/>
    </ligand>
</feature>
<dbReference type="GO" id="GO:0006450">
    <property type="term" value="P:regulation of translational fidelity"/>
    <property type="evidence" value="ECO:0007669"/>
    <property type="project" value="TreeGrafter"/>
</dbReference>
<comment type="function">
    <text evidence="13">Required for the formation of a threonylcarbamoyl group on adenosine at position 37 (t(6)A37) in tRNAs that read codons beginning with adenine.</text>
</comment>
<dbReference type="EMBL" id="AAXG02000041">
    <property type="protein sequence ID" value="EDM98234.1"/>
    <property type="molecule type" value="Genomic_DNA"/>
</dbReference>
<evidence type="ECO:0000256" key="9">
    <source>
        <dbReference type="ARBA" id="ARBA00022741"/>
    </source>
</evidence>